<comment type="caution">
    <text evidence="2">The sequence shown here is derived from an EMBL/GenBank/DDBJ whole genome shotgun (WGS) entry which is preliminary data.</text>
</comment>
<name>A0ABT1L9R5_9HYPH</name>
<dbReference type="EMBL" id="JANCLU010000003">
    <property type="protein sequence ID" value="MCP8937673.1"/>
    <property type="molecule type" value="Genomic_DNA"/>
</dbReference>
<evidence type="ECO:0000313" key="3">
    <source>
        <dbReference type="Proteomes" id="UP001205890"/>
    </source>
</evidence>
<dbReference type="InterPro" id="IPR036291">
    <property type="entry name" value="NAD(P)-bd_dom_sf"/>
</dbReference>
<sequence>MTGEDGTGTGKVALVTGGTRGIGEGVARALAEAGWRVRAGGISLEEIGGFAAHPSIDPILLDVTEQASVDAALAGCERLDLVVNCAGILLRDGVEFTMDGFERTIAVNLTGTMRMCLAAKDKLAASGGSIVNTASMLSFFGSPYVPGYSASKGGVAQLTKSLAAAWAPEGVRVNAVAPGWIATELTRPLVESGERSDAILARTPMGRWGEPRDVAGVVLFLASDAARFVTGAVLPVDGGYLTV</sequence>
<gene>
    <name evidence="2" type="ORF">NK718_04040</name>
</gene>
<accession>A0ABT1L9R5</accession>
<dbReference type="InterPro" id="IPR002347">
    <property type="entry name" value="SDR_fam"/>
</dbReference>
<dbReference type="PRINTS" id="PR00081">
    <property type="entry name" value="GDHRDH"/>
</dbReference>
<keyword evidence="3" id="KW-1185">Reference proteome</keyword>
<proteinExistence type="inferred from homology"/>
<dbReference type="Gene3D" id="3.40.50.720">
    <property type="entry name" value="NAD(P)-binding Rossmann-like Domain"/>
    <property type="match status" value="1"/>
</dbReference>
<dbReference type="PROSITE" id="PS00061">
    <property type="entry name" value="ADH_SHORT"/>
    <property type="match status" value="1"/>
</dbReference>
<dbReference type="SUPFAM" id="SSF51735">
    <property type="entry name" value="NAD(P)-binding Rossmann-fold domains"/>
    <property type="match status" value="1"/>
</dbReference>
<evidence type="ECO:0000256" key="1">
    <source>
        <dbReference type="ARBA" id="ARBA00006484"/>
    </source>
</evidence>
<evidence type="ECO:0000313" key="2">
    <source>
        <dbReference type="EMBL" id="MCP8937673.1"/>
    </source>
</evidence>
<protein>
    <submittedName>
        <fullName evidence="2">SDR family oxidoreductase</fullName>
    </submittedName>
</protein>
<dbReference type="RefSeq" id="WP_254738872.1">
    <property type="nucleotide sequence ID" value="NZ_JANCLU010000003.1"/>
</dbReference>
<comment type="similarity">
    <text evidence="1">Belongs to the short-chain dehydrogenases/reductases (SDR) family.</text>
</comment>
<dbReference type="Proteomes" id="UP001205890">
    <property type="component" value="Unassembled WGS sequence"/>
</dbReference>
<organism evidence="2 3">
    <name type="scientific">Alsobacter ponti</name>
    <dbReference type="NCBI Taxonomy" id="2962936"/>
    <lineage>
        <taxon>Bacteria</taxon>
        <taxon>Pseudomonadati</taxon>
        <taxon>Pseudomonadota</taxon>
        <taxon>Alphaproteobacteria</taxon>
        <taxon>Hyphomicrobiales</taxon>
        <taxon>Alsobacteraceae</taxon>
        <taxon>Alsobacter</taxon>
    </lineage>
</organism>
<dbReference type="Pfam" id="PF13561">
    <property type="entry name" value="adh_short_C2"/>
    <property type="match status" value="1"/>
</dbReference>
<dbReference type="PANTHER" id="PTHR42760">
    <property type="entry name" value="SHORT-CHAIN DEHYDROGENASES/REDUCTASES FAMILY MEMBER"/>
    <property type="match status" value="1"/>
</dbReference>
<reference evidence="2 3" key="1">
    <citation type="submission" date="2022-07" db="EMBL/GenBank/DDBJ databases">
        <authorList>
            <person name="Li W.-J."/>
            <person name="Deng Q.-Q."/>
        </authorList>
    </citation>
    <scope>NUCLEOTIDE SEQUENCE [LARGE SCALE GENOMIC DNA]</scope>
    <source>
        <strain evidence="2 3">SYSU M60028</strain>
    </source>
</reference>
<dbReference type="InterPro" id="IPR020904">
    <property type="entry name" value="Sc_DH/Rdtase_CS"/>
</dbReference>
<dbReference type="PRINTS" id="PR00080">
    <property type="entry name" value="SDRFAMILY"/>
</dbReference>